<dbReference type="GO" id="GO:0016491">
    <property type="term" value="F:oxidoreductase activity"/>
    <property type="evidence" value="ECO:0007669"/>
    <property type="project" value="UniProtKB-KW"/>
</dbReference>
<gene>
    <name evidence="4" type="ORF">P167DRAFT_568497</name>
</gene>
<reference evidence="4 5" key="1">
    <citation type="journal article" date="2018" name="Nat. Ecol. Evol.">
        <title>Pezizomycetes genomes reveal the molecular basis of ectomycorrhizal truffle lifestyle.</title>
        <authorList>
            <person name="Murat C."/>
            <person name="Payen T."/>
            <person name="Noel B."/>
            <person name="Kuo A."/>
            <person name="Morin E."/>
            <person name="Chen J."/>
            <person name="Kohler A."/>
            <person name="Krizsan K."/>
            <person name="Balestrini R."/>
            <person name="Da Silva C."/>
            <person name="Montanini B."/>
            <person name="Hainaut M."/>
            <person name="Levati E."/>
            <person name="Barry K.W."/>
            <person name="Belfiori B."/>
            <person name="Cichocki N."/>
            <person name="Clum A."/>
            <person name="Dockter R.B."/>
            <person name="Fauchery L."/>
            <person name="Guy J."/>
            <person name="Iotti M."/>
            <person name="Le Tacon F."/>
            <person name="Lindquist E.A."/>
            <person name="Lipzen A."/>
            <person name="Malagnac F."/>
            <person name="Mello A."/>
            <person name="Molinier V."/>
            <person name="Miyauchi S."/>
            <person name="Poulain J."/>
            <person name="Riccioni C."/>
            <person name="Rubini A."/>
            <person name="Sitrit Y."/>
            <person name="Splivallo R."/>
            <person name="Traeger S."/>
            <person name="Wang M."/>
            <person name="Zifcakova L."/>
            <person name="Wipf D."/>
            <person name="Zambonelli A."/>
            <person name="Paolocci F."/>
            <person name="Nowrousian M."/>
            <person name="Ottonello S."/>
            <person name="Baldrian P."/>
            <person name="Spatafora J.W."/>
            <person name="Henrissat B."/>
            <person name="Nagy L.G."/>
            <person name="Aury J.M."/>
            <person name="Wincker P."/>
            <person name="Grigoriev I.V."/>
            <person name="Bonfante P."/>
            <person name="Martin F.M."/>
        </authorList>
    </citation>
    <scope>NUCLEOTIDE SEQUENCE [LARGE SCALE GENOMIC DNA]</scope>
    <source>
        <strain evidence="4 5">CCBAS932</strain>
    </source>
</reference>
<evidence type="ECO:0000256" key="2">
    <source>
        <dbReference type="ARBA" id="ARBA00022857"/>
    </source>
</evidence>
<evidence type="ECO:0000313" key="4">
    <source>
        <dbReference type="EMBL" id="RPB07634.1"/>
    </source>
</evidence>
<dbReference type="PANTHER" id="PTHR24320">
    <property type="entry name" value="RETINOL DEHYDROGENASE"/>
    <property type="match status" value="1"/>
</dbReference>
<dbReference type="Pfam" id="PF00106">
    <property type="entry name" value="adh_short"/>
    <property type="match status" value="1"/>
</dbReference>
<evidence type="ECO:0000256" key="1">
    <source>
        <dbReference type="ARBA" id="ARBA00006484"/>
    </source>
</evidence>
<dbReference type="Proteomes" id="UP000277580">
    <property type="component" value="Unassembled WGS sequence"/>
</dbReference>
<dbReference type="STRING" id="1392247.A0A3N4KAU9"/>
<keyword evidence="2" id="KW-0521">NADP</keyword>
<evidence type="ECO:0000256" key="3">
    <source>
        <dbReference type="ARBA" id="ARBA00023002"/>
    </source>
</evidence>
<name>A0A3N4KAU9_9PEZI</name>
<evidence type="ECO:0000313" key="5">
    <source>
        <dbReference type="Proteomes" id="UP000277580"/>
    </source>
</evidence>
<dbReference type="PANTHER" id="PTHR24320:SF236">
    <property type="entry name" value="SHORT-CHAIN DEHYDROGENASE-RELATED"/>
    <property type="match status" value="1"/>
</dbReference>
<dbReference type="PRINTS" id="PR00081">
    <property type="entry name" value="GDHRDH"/>
</dbReference>
<organism evidence="4 5">
    <name type="scientific">Morchella conica CCBAS932</name>
    <dbReference type="NCBI Taxonomy" id="1392247"/>
    <lineage>
        <taxon>Eukaryota</taxon>
        <taxon>Fungi</taxon>
        <taxon>Dikarya</taxon>
        <taxon>Ascomycota</taxon>
        <taxon>Pezizomycotina</taxon>
        <taxon>Pezizomycetes</taxon>
        <taxon>Pezizales</taxon>
        <taxon>Morchellaceae</taxon>
        <taxon>Morchella</taxon>
    </lineage>
</organism>
<dbReference type="InParanoid" id="A0A3N4KAU9"/>
<dbReference type="InterPro" id="IPR002347">
    <property type="entry name" value="SDR_fam"/>
</dbReference>
<sequence length="327" mass="36631">MFGTRAPKFTQKDVVGLAGKVYLVTGSTSGIGLELCKVLYSKHATVFLAGRNHQNGEKAISEIQSASLNSKGTLKFIYVDLSDLSTIRPAAEEILAQAERLDVVWHNAGVAKTIADQTKQGLELNLCVNTIAPWLLQSFLTPLMSKTSEMPSTQKDTVRVIWVGSSGHSNSPRNGGILWEDINFQHGWHGNKFEALLRQKGTFWKYGQSKTANIAMGLEAAKRWAGKGVLSLTADPGWITDTNIQQGHPKWVIYCTRLFMHPIEWGSINYLFAGISPEISEERYNGKYIIPWCRIGTSPRDDINRMLPENGEMLWEYCEEVCKDYMR</sequence>
<keyword evidence="3" id="KW-0560">Oxidoreductase</keyword>
<protein>
    <submittedName>
        <fullName evidence="4">NAD(P)-binding protein</fullName>
    </submittedName>
</protein>
<comment type="similarity">
    <text evidence="1">Belongs to the short-chain dehydrogenases/reductases (SDR) family.</text>
</comment>
<dbReference type="SUPFAM" id="SSF51735">
    <property type="entry name" value="NAD(P)-binding Rossmann-fold domains"/>
    <property type="match status" value="1"/>
</dbReference>
<accession>A0A3N4KAU9</accession>
<proteinExistence type="inferred from homology"/>
<keyword evidence="5" id="KW-1185">Reference proteome</keyword>
<dbReference type="OrthoDB" id="191139at2759"/>
<dbReference type="AlphaFoldDB" id="A0A3N4KAU9"/>
<dbReference type="InterPro" id="IPR036291">
    <property type="entry name" value="NAD(P)-bd_dom_sf"/>
</dbReference>
<dbReference type="Gene3D" id="3.40.50.720">
    <property type="entry name" value="NAD(P)-binding Rossmann-like Domain"/>
    <property type="match status" value="1"/>
</dbReference>
<dbReference type="EMBL" id="ML119178">
    <property type="protein sequence ID" value="RPB07634.1"/>
    <property type="molecule type" value="Genomic_DNA"/>
</dbReference>